<dbReference type="Pfam" id="PF07045">
    <property type="entry name" value="DUF1330"/>
    <property type="match status" value="1"/>
</dbReference>
<proteinExistence type="predicted"/>
<dbReference type="Gene3D" id="3.30.70.100">
    <property type="match status" value="1"/>
</dbReference>
<dbReference type="RefSeq" id="WP_133572083.1">
    <property type="nucleotide sequence ID" value="NZ_SNYR01000001.1"/>
</dbReference>
<protein>
    <submittedName>
        <fullName evidence="2">Uncharacterized protein (DUF1330 family)</fullName>
    </submittedName>
</protein>
<sequence>MAHYALITLVVKNQEKLAAYLKVGGPAVAKHQGIAIAGGPESQQLQNPHGETKGVVLEFPSAEHITAWLEDPELAEVHALRNEGADVTILSLPKIA</sequence>
<accession>A0A4R6VTQ4</accession>
<evidence type="ECO:0000313" key="2">
    <source>
        <dbReference type="EMBL" id="TDQ67472.1"/>
    </source>
</evidence>
<dbReference type="AlphaFoldDB" id="A0A4R6VTQ4"/>
<keyword evidence="3" id="KW-1185">Reference proteome</keyword>
<feature type="domain" description="DUF1330" evidence="1">
    <location>
        <begin position="4"/>
        <end position="90"/>
    </location>
</feature>
<dbReference type="SUPFAM" id="SSF54909">
    <property type="entry name" value="Dimeric alpha+beta barrel"/>
    <property type="match status" value="1"/>
</dbReference>
<evidence type="ECO:0000259" key="1">
    <source>
        <dbReference type="Pfam" id="PF07045"/>
    </source>
</evidence>
<dbReference type="InterPro" id="IPR010753">
    <property type="entry name" value="DUF1330"/>
</dbReference>
<name>A0A4R6VTQ4_9HYPH</name>
<organism evidence="2 3">
    <name type="scientific">Maritalea mobilis</name>
    <dbReference type="NCBI Taxonomy" id="483324"/>
    <lineage>
        <taxon>Bacteria</taxon>
        <taxon>Pseudomonadati</taxon>
        <taxon>Pseudomonadota</taxon>
        <taxon>Alphaproteobacteria</taxon>
        <taxon>Hyphomicrobiales</taxon>
        <taxon>Devosiaceae</taxon>
        <taxon>Maritalea</taxon>
    </lineage>
</organism>
<evidence type="ECO:0000313" key="3">
    <source>
        <dbReference type="Proteomes" id="UP000295391"/>
    </source>
</evidence>
<dbReference type="InterPro" id="IPR011008">
    <property type="entry name" value="Dimeric_a/b-barrel"/>
</dbReference>
<dbReference type="OrthoDB" id="9806380at2"/>
<dbReference type="EMBL" id="SNYR01000001">
    <property type="protein sequence ID" value="TDQ67472.1"/>
    <property type="molecule type" value="Genomic_DNA"/>
</dbReference>
<dbReference type="Proteomes" id="UP000295391">
    <property type="component" value="Unassembled WGS sequence"/>
</dbReference>
<comment type="caution">
    <text evidence="2">The sequence shown here is derived from an EMBL/GenBank/DDBJ whole genome shotgun (WGS) entry which is preliminary data.</text>
</comment>
<gene>
    <name evidence="2" type="ORF">ATL17_1487</name>
</gene>
<reference evidence="2 3" key="1">
    <citation type="submission" date="2019-03" db="EMBL/GenBank/DDBJ databases">
        <title>Genomic Encyclopedia of Type Strains, Phase III (KMG-III): the genomes of soil and plant-associated and newly described type strains.</title>
        <authorList>
            <person name="Whitman W."/>
        </authorList>
    </citation>
    <scope>NUCLEOTIDE SEQUENCE [LARGE SCALE GENOMIC DNA]</scope>
    <source>
        <strain evidence="2 3">CGMCC 1.7002</strain>
    </source>
</reference>